<dbReference type="InterPro" id="IPR001148">
    <property type="entry name" value="CA_dom"/>
</dbReference>
<name>U7QG90_9CYAN</name>
<evidence type="ECO:0000256" key="4">
    <source>
        <dbReference type="ARBA" id="ARBA00012925"/>
    </source>
</evidence>
<evidence type="ECO:0000256" key="3">
    <source>
        <dbReference type="ARBA" id="ARBA00010718"/>
    </source>
</evidence>
<dbReference type="AlphaFoldDB" id="U7QG90"/>
<evidence type="ECO:0000313" key="12">
    <source>
        <dbReference type="EMBL" id="ERT06105.1"/>
    </source>
</evidence>
<evidence type="ECO:0000256" key="9">
    <source>
        <dbReference type="ARBA" id="ARBA00048348"/>
    </source>
</evidence>
<evidence type="ECO:0000256" key="5">
    <source>
        <dbReference type="ARBA" id="ARBA00014628"/>
    </source>
</evidence>
<keyword evidence="6 10" id="KW-0479">Metal-binding</keyword>
<dbReference type="InterPro" id="IPR041891">
    <property type="entry name" value="Alpha_CA_prokaryot-like"/>
</dbReference>
<dbReference type="SMART" id="SM01057">
    <property type="entry name" value="Carb_anhydrase"/>
    <property type="match status" value="1"/>
</dbReference>
<dbReference type="GO" id="GO:0008270">
    <property type="term" value="F:zinc ion binding"/>
    <property type="evidence" value="ECO:0007669"/>
    <property type="project" value="UniProtKB-UniRule"/>
</dbReference>
<dbReference type="PATRIC" id="fig|1348334.3.peg.3819"/>
<dbReference type="PANTHER" id="PTHR18952:SF265">
    <property type="entry name" value="CARBONIC ANHYDRASE"/>
    <property type="match status" value="1"/>
</dbReference>
<dbReference type="Gene3D" id="3.10.200.10">
    <property type="entry name" value="Alpha carbonic anhydrase"/>
    <property type="match status" value="1"/>
</dbReference>
<comment type="cofactor">
    <cofactor evidence="1 10">
        <name>Zn(2+)</name>
        <dbReference type="ChEBI" id="CHEBI:29105"/>
    </cofactor>
</comment>
<dbReference type="Pfam" id="PF00194">
    <property type="entry name" value="Carb_anhydrase"/>
    <property type="match status" value="1"/>
</dbReference>
<feature type="domain" description="Alpha-carbonic anhydrase" evidence="11">
    <location>
        <begin position="23"/>
        <end position="242"/>
    </location>
</feature>
<keyword evidence="13" id="KW-1185">Reference proteome</keyword>
<dbReference type="InterPro" id="IPR036398">
    <property type="entry name" value="CA_dom_sf"/>
</dbReference>
<organism evidence="12 13">
    <name type="scientific">Lyngbya aestuarii BL J</name>
    <dbReference type="NCBI Taxonomy" id="1348334"/>
    <lineage>
        <taxon>Bacteria</taxon>
        <taxon>Bacillati</taxon>
        <taxon>Cyanobacteriota</taxon>
        <taxon>Cyanophyceae</taxon>
        <taxon>Oscillatoriophycideae</taxon>
        <taxon>Oscillatoriales</taxon>
        <taxon>Microcoleaceae</taxon>
        <taxon>Lyngbya</taxon>
    </lineage>
</organism>
<evidence type="ECO:0000256" key="8">
    <source>
        <dbReference type="ARBA" id="ARBA00023239"/>
    </source>
</evidence>
<dbReference type="EC" id="4.2.1.1" evidence="4 10"/>
<evidence type="ECO:0000256" key="6">
    <source>
        <dbReference type="ARBA" id="ARBA00022723"/>
    </source>
</evidence>
<dbReference type="PANTHER" id="PTHR18952">
    <property type="entry name" value="CARBONIC ANHYDRASE"/>
    <property type="match status" value="1"/>
</dbReference>
<evidence type="ECO:0000259" key="11">
    <source>
        <dbReference type="PROSITE" id="PS51144"/>
    </source>
</evidence>
<evidence type="ECO:0000256" key="7">
    <source>
        <dbReference type="ARBA" id="ARBA00022833"/>
    </source>
</evidence>
<comment type="function">
    <text evidence="2 10">Reversible hydration of carbon dioxide.</text>
</comment>
<dbReference type="Proteomes" id="UP000017127">
    <property type="component" value="Unassembled WGS sequence"/>
</dbReference>
<dbReference type="InterPro" id="IPR018338">
    <property type="entry name" value="Carbonic_anhydrase_a-class_CS"/>
</dbReference>
<protein>
    <recommendedName>
        <fullName evidence="5 10">Carbonic anhydrase</fullName>
        <ecNumber evidence="4 10">4.2.1.1</ecNumber>
    </recommendedName>
</protein>
<dbReference type="GO" id="GO:0004089">
    <property type="term" value="F:carbonate dehydratase activity"/>
    <property type="evidence" value="ECO:0007669"/>
    <property type="project" value="UniProtKB-UniRule"/>
</dbReference>
<evidence type="ECO:0000256" key="1">
    <source>
        <dbReference type="ARBA" id="ARBA00001947"/>
    </source>
</evidence>
<comment type="caution">
    <text evidence="12">The sequence shown here is derived from an EMBL/GenBank/DDBJ whole genome shotgun (WGS) entry which is preliminary data.</text>
</comment>
<proteinExistence type="inferred from homology"/>
<dbReference type="SUPFAM" id="SSF51069">
    <property type="entry name" value="Carbonic anhydrase"/>
    <property type="match status" value="1"/>
</dbReference>
<comment type="similarity">
    <text evidence="3 10">Belongs to the alpha-carbonic anhydrase family.</text>
</comment>
<evidence type="ECO:0000256" key="10">
    <source>
        <dbReference type="RuleBase" id="RU367011"/>
    </source>
</evidence>
<keyword evidence="8 10" id="KW-0456">Lyase</keyword>
<dbReference type="PROSITE" id="PS00162">
    <property type="entry name" value="ALPHA_CA_1"/>
    <property type="match status" value="1"/>
</dbReference>
<accession>U7QG90</accession>
<comment type="catalytic activity">
    <reaction evidence="9 10">
        <text>hydrogencarbonate + H(+) = CO2 + H2O</text>
        <dbReference type="Rhea" id="RHEA:10748"/>
        <dbReference type="ChEBI" id="CHEBI:15377"/>
        <dbReference type="ChEBI" id="CHEBI:15378"/>
        <dbReference type="ChEBI" id="CHEBI:16526"/>
        <dbReference type="ChEBI" id="CHEBI:17544"/>
        <dbReference type="EC" id="4.2.1.1"/>
    </reaction>
</comment>
<dbReference type="OrthoDB" id="5327615at2"/>
<evidence type="ECO:0000313" key="13">
    <source>
        <dbReference type="Proteomes" id="UP000017127"/>
    </source>
</evidence>
<gene>
    <name evidence="12" type="ORF">M595_3949</name>
</gene>
<sequence length="242" mass="27274">MIIFIVTVLIIPVACSTTQPETGEWGYRGEIGPENWAALNEEFALCETGLQQSPVNIDTEALTPKPKIEFSYDYTPLRVVNTGNTIQIEYEPGSTIKVDNKQYELKQFHFHTPSEHQLNGKTYPMEVHLVHQSSDGELAVIGILIEEGTENRFISSLWPHVPEETRENPVSGVAINASALPPENQVYYNYKGSLTTPPCSEGVNWIVFEKPIEVSDEQIKQFQSLYNENARPVQPVNDRQVI</sequence>
<dbReference type="InterPro" id="IPR023561">
    <property type="entry name" value="Carbonic_anhydrase_a-class"/>
</dbReference>
<dbReference type="EMBL" id="AUZM01000042">
    <property type="protein sequence ID" value="ERT06105.1"/>
    <property type="molecule type" value="Genomic_DNA"/>
</dbReference>
<evidence type="ECO:0000256" key="2">
    <source>
        <dbReference type="ARBA" id="ARBA00002904"/>
    </source>
</evidence>
<dbReference type="PROSITE" id="PS51144">
    <property type="entry name" value="ALPHA_CA_2"/>
    <property type="match status" value="1"/>
</dbReference>
<keyword evidence="7 10" id="KW-0862">Zinc</keyword>
<dbReference type="CDD" id="cd03124">
    <property type="entry name" value="alpha_CA_prokaryotic_like"/>
    <property type="match status" value="1"/>
</dbReference>
<reference evidence="12 13" key="1">
    <citation type="journal article" date="2013" name="Front. Microbiol.">
        <title>Comparative genomic analyses of the cyanobacterium, Lyngbya aestuarii BL J, a powerful hydrogen producer.</title>
        <authorList>
            <person name="Kothari A."/>
            <person name="Vaughn M."/>
            <person name="Garcia-Pichel F."/>
        </authorList>
    </citation>
    <scope>NUCLEOTIDE SEQUENCE [LARGE SCALE GENOMIC DNA]</scope>
    <source>
        <strain evidence="12 13">BL J</strain>
    </source>
</reference>